<dbReference type="FunFam" id="1.10.510.10:FF:001512">
    <property type="entry name" value="Receptor tyrosine-protein kinase erbB-2"/>
    <property type="match status" value="1"/>
</dbReference>
<evidence type="ECO:0000256" key="15">
    <source>
        <dbReference type="PIRSR" id="PIRSR000615-3"/>
    </source>
</evidence>
<sequence length="924" mass="105891">MGFNFASGIDYVQQTMYRTVVLRCECGFSKAMWTLNSSSISNKHGKILISGDTLKIFDLRRGDAGIYTCYDAFYESEACVSISLVVNDPEPYYKAVHENSVPDSEENERDRPYWHPKMKNTPAFYEFVKEPLRLACFFYFMNKSIVPVAEWGLPRDHDELNVKDSLKKPRTIDCNSIEETQRNLSGICYVMEITIHSISGTDTFDCIVRTPNNRNVAISNSYTVLQKLTHLFAFDLSDTDFDDFEPPKFELIDELRLPSGTNSSSVDYEDSYSDMSMGESSVNLRQHLNLSALILSTYDEFSFYPLKRIACLSEEVTLVCEIPKSTSQLEIWYFGKLGEQSKLLKYSKVSDMFNNNDKRYVQFDNSITLKITNLSLLNSGMYVCKNAFLYKNISITVMDCSKLDFIYKFLPPILIWVILFVTVSTIPLSMIFCLRAKRRSKRTIVSLPIDFKDKHVKPKRVNVTHRINILYGDPSQSQSLLFPSSSSSSSSSTSPFDSSPLSTTTFTDPNTSASTTTTTTASNTTLDNWIMETLTLLSQKLLHQQMKYLSHEQNIICHFHILLMNWLRHYLSSNPNAFTPRSSFILEEDIIVGEGTYGIVYKGKLRNPNHGNNCTTAVSHIDIAIKTLKNGFQERQFINLIRELKNLTLLKQHPHIIHCYGMCIYQGQPFILLELAVHGNLRDFLRNLRPPGIDLSDHQIFIDQITSPRYVNMHKLEDLEKLLPGFSVKEQIGNLLTFALNIADALMYFESLSLIHRDVAARNVVITEGYVAKLCDFGYTSTLDECNYGYLQMDKDYLPLRWMAPECVDTNYFTSKCDVWSFGILLWELFTLGNTPYSEIATDEVIDWVNQGNRNPRPYLSTEAVYQLMLDCWSQEPDNRPGFSEIYTRITSMIPNSTENCSSDYVRGYVEILADVDEYLTPRQ</sequence>
<dbReference type="InterPro" id="IPR036179">
    <property type="entry name" value="Ig-like_dom_sf"/>
</dbReference>
<reference evidence="19" key="1">
    <citation type="submission" date="2022-06" db="EMBL/GenBank/DDBJ databases">
        <authorList>
            <person name="Berger JAMES D."/>
            <person name="Berger JAMES D."/>
        </authorList>
    </citation>
    <scope>NUCLEOTIDE SEQUENCE [LARGE SCALE GENOMIC DNA]</scope>
</reference>
<evidence type="ECO:0000256" key="2">
    <source>
        <dbReference type="ARBA" id="ARBA00004308"/>
    </source>
</evidence>
<evidence type="ECO:0000256" key="14">
    <source>
        <dbReference type="PIRSR" id="PIRSR000615-2"/>
    </source>
</evidence>
<dbReference type="CDD" id="cd00192">
    <property type="entry name" value="PTKc"/>
    <property type="match status" value="1"/>
</dbReference>
<evidence type="ECO:0000256" key="6">
    <source>
        <dbReference type="ARBA" id="ARBA00022777"/>
    </source>
</evidence>
<dbReference type="GO" id="GO:0012505">
    <property type="term" value="C:endomembrane system"/>
    <property type="evidence" value="ECO:0007669"/>
    <property type="project" value="UniProtKB-SubCell"/>
</dbReference>
<feature type="transmembrane region" description="Helical" evidence="17">
    <location>
        <begin position="413"/>
        <end position="434"/>
    </location>
</feature>
<evidence type="ECO:0000256" key="11">
    <source>
        <dbReference type="ARBA" id="ARBA00023170"/>
    </source>
</evidence>
<dbReference type="InterPro" id="IPR011009">
    <property type="entry name" value="Kinase-like_dom_sf"/>
</dbReference>
<evidence type="ECO:0000259" key="18">
    <source>
        <dbReference type="PROSITE" id="PS50011"/>
    </source>
</evidence>
<dbReference type="InterPro" id="IPR013783">
    <property type="entry name" value="Ig-like_fold"/>
</dbReference>
<dbReference type="GO" id="GO:0007169">
    <property type="term" value="P:cell surface receptor protein tyrosine kinase signaling pathway"/>
    <property type="evidence" value="ECO:0007669"/>
    <property type="project" value="TreeGrafter"/>
</dbReference>
<dbReference type="Gene3D" id="1.10.510.10">
    <property type="entry name" value="Transferase(Phosphotransferase) domain 1"/>
    <property type="match status" value="1"/>
</dbReference>
<organism evidence="19 20">
    <name type="scientific">Trichobilharzia regenti</name>
    <name type="common">Nasal bird schistosome</name>
    <dbReference type="NCBI Taxonomy" id="157069"/>
    <lineage>
        <taxon>Eukaryota</taxon>
        <taxon>Metazoa</taxon>
        <taxon>Spiralia</taxon>
        <taxon>Lophotrochozoa</taxon>
        <taxon>Platyhelminthes</taxon>
        <taxon>Trematoda</taxon>
        <taxon>Digenea</taxon>
        <taxon>Strigeidida</taxon>
        <taxon>Schistosomatoidea</taxon>
        <taxon>Schistosomatidae</taxon>
        <taxon>Trichobilharzia</taxon>
    </lineage>
</organism>
<dbReference type="PANTHER" id="PTHR24416">
    <property type="entry name" value="TYROSINE-PROTEIN KINASE RECEPTOR"/>
    <property type="match status" value="1"/>
</dbReference>
<dbReference type="InterPro" id="IPR000719">
    <property type="entry name" value="Prot_kinase_dom"/>
</dbReference>
<evidence type="ECO:0000256" key="13">
    <source>
        <dbReference type="PIRSR" id="PIRSR000615-1"/>
    </source>
</evidence>
<proteinExistence type="predicted"/>
<comment type="subcellular location">
    <subcellularLocation>
        <location evidence="2">Endomembrane system</location>
    </subcellularLocation>
    <subcellularLocation>
        <location evidence="1">Membrane</location>
        <topology evidence="1">Single-pass membrane protein</topology>
    </subcellularLocation>
</comment>
<keyword evidence="9 17" id="KW-0472">Membrane</keyword>
<dbReference type="GO" id="GO:0030182">
    <property type="term" value="P:neuron differentiation"/>
    <property type="evidence" value="ECO:0007669"/>
    <property type="project" value="UniProtKB-ARBA"/>
</dbReference>
<feature type="active site" description="Proton acceptor" evidence="13">
    <location>
        <position position="758"/>
    </location>
</feature>
<evidence type="ECO:0000256" key="4">
    <source>
        <dbReference type="ARBA" id="ARBA00022692"/>
    </source>
</evidence>
<evidence type="ECO:0000256" key="7">
    <source>
        <dbReference type="ARBA" id="ARBA00022840"/>
    </source>
</evidence>
<dbReference type="Gene3D" id="2.60.40.10">
    <property type="entry name" value="Immunoglobulins"/>
    <property type="match status" value="2"/>
</dbReference>
<dbReference type="Pfam" id="PF07686">
    <property type="entry name" value="V-set"/>
    <property type="match status" value="1"/>
</dbReference>
<keyword evidence="5 14" id="KW-0547">Nucleotide-binding</keyword>
<dbReference type="GO" id="GO:0043235">
    <property type="term" value="C:receptor complex"/>
    <property type="evidence" value="ECO:0007669"/>
    <property type="project" value="TreeGrafter"/>
</dbReference>
<feature type="binding site" evidence="14">
    <location>
        <position position="626"/>
    </location>
    <ligand>
        <name>ATP</name>
        <dbReference type="ChEBI" id="CHEBI:30616"/>
    </ligand>
</feature>
<dbReference type="WBParaSite" id="TREG1_50460.1">
    <property type="protein sequence ID" value="TREG1_50460.1"/>
    <property type="gene ID" value="TREG1_50460"/>
</dbReference>
<dbReference type="GO" id="GO:0005886">
    <property type="term" value="C:plasma membrane"/>
    <property type="evidence" value="ECO:0007669"/>
    <property type="project" value="TreeGrafter"/>
</dbReference>
<dbReference type="PROSITE" id="PS00109">
    <property type="entry name" value="PROTEIN_KINASE_TYR"/>
    <property type="match status" value="1"/>
</dbReference>
<reference evidence="20" key="2">
    <citation type="submission" date="2023-11" db="UniProtKB">
        <authorList>
            <consortium name="WormBaseParasite"/>
        </authorList>
    </citation>
    <scope>IDENTIFICATION</scope>
</reference>
<keyword evidence="8 17" id="KW-1133">Transmembrane helix</keyword>
<dbReference type="GO" id="GO:0050793">
    <property type="term" value="P:regulation of developmental process"/>
    <property type="evidence" value="ECO:0007669"/>
    <property type="project" value="UniProtKB-ARBA"/>
</dbReference>
<evidence type="ECO:0000256" key="9">
    <source>
        <dbReference type="ARBA" id="ARBA00023136"/>
    </source>
</evidence>
<feature type="binding site" evidence="14">
    <location>
        <position position="762"/>
    </location>
    <ligand>
        <name>ATP</name>
        <dbReference type="ChEBI" id="CHEBI:30616"/>
    </ligand>
</feature>
<evidence type="ECO:0000256" key="3">
    <source>
        <dbReference type="ARBA" id="ARBA00022679"/>
    </source>
</evidence>
<keyword evidence="10" id="KW-0829">Tyrosine-protein kinase</keyword>
<keyword evidence="11" id="KW-0675">Receptor</keyword>
<dbReference type="InterPro" id="IPR013106">
    <property type="entry name" value="Ig_V-set"/>
</dbReference>
<dbReference type="Proteomes" id="UP000050795">
    <property type="component" value="Unassembled WGS sequence"/>
</dbReference>
<dbReference type="InterPro" id="IPR008266">
    <property type="entry name" value="Tyr_kinase_AS"/>
</dbReference>
<dbReference type="GO" id="GO:0005524">
    <property type="term" value="F:ATP binding"/>
    <property type="evidence" value="ECO:0007669"/>
    <property type="project" value="UniProtKB-KW"/>
</dbReference>
<dbReference type="SUPFAM" id="SSF48726">
    <property type="entry name" value="Immunoglobulin"/>
    <property type="match status" value="2"/>
</dbReference>
<evidence type="ECO:0000313" key="19">
    <source>
        <dbReference type="Proteomes" id="UP000050795"/>
    </source>
</evidence>
<dbReference type="PANTHER" id="PTHR24416:SF617">
    <property type="entry name" value="RET ONCOGENE, ISOFORM A"/>
    <property type="match status" value="1"/>
</dbReference>
<keyword evidence="19" id="KW-1185">Reference proteome</keyword>
<keyword evidence="12" id="KW-0325">Glycoprotein</keyword>
<dbReference type="InterPro" id="IPR001245">
    <property type="entry name" value="Ser-Thr/Tyr_kinase_cat_dom"/>
</dbReference>
<dbReference type="AlphaFoldDB" id="A0AA85JTP9"/>
<evidence type="ECO:0000256" key="5">
    <source>
        <dbReference type="ARBA" id="ARBA00022741"/>
    </source>
</evidence>
<evidence type="ECO:0000256" key="10">
    <source>
        <dbReference type="ARBA" id="ARBA00023137"/>
    </source>
</evidence>
<keyword evidence="6" id="KW-0418">Kinase</keyword>
<dbReference type="Pfam" id="PF07714">
    <property type="entry name" value="PK_Tyr_Ser-Thr"/>
    <property type="match status" value="1"/>
</dbReference>
<name>A0AA85JTP9_TRIRE</name>
<feature type="binding site" evidence="15">
    <location>
        <position position="763"/>
    </location>
    <ligand>
        <name>Mg(2+)</name>
        <dbReference type="ChEBI" id="CHEBI:18420"/>
    </ligand>
</feature>
<dbReference type="SUPFAM" id="SSF56112">
    <property type="entry name" value="Protein kinase-like (PK-like)"/>
    <property type="match status" value="1"/>
</dbReference>
<keyword evidence="15" id="KW-0479">Metal-binding</keyword>
<dbReference type="PROSITE" id="PS50011">
    <property type="entry name" value="PROTEIN_KINASE_DOM"/>
    <property type="match status" value="1"/>
</dbReference>
<dbReference type="GO" id="GO:0046872">
    <property type="term" value="F:metal ion binding"/>
    <property type="evidence" value="ECO:0007669"/>
    <property type="project" value="UniProtKB-KW"/>
</dbReference>
<keyword evidence="4 17" id="KW-0812">Transmembrane</keyword>
<dbReference type="InterPro" id="IPR050122">
    <property type="entry name" value="RTK"/>
</dbReference>
<feature type="binding site" evidence="15">
    <location>
        <position position="776"/>
    </location>
    <ligand>
        <name>Mg(2+)</name>
        <dbReference type="ChEBI" id="CHEBI:18420"/>
    </ligand>
</feature>
<feature type="domain" description="Protein kinase" evidence="18">
    <location>
        <begin position="586"/>
        <end position="894"/>
    </location>
</feature>
<evidence type="ECO:0000313" key="20">
    <source>
        <dbReference type="WBParaSite" id="TREG1_50460.1"/>
    </source>
</evidence>
<evidence type="ECO:0000256" key="1">
    <source>
        <dbReference type="ARBA" id="ARBA00004167"/>
    </source>
</evidence>
<feature type="region of interest" description="Disordered" evidence="16">
    <location>
        <begin position="477"/>
        <end position="519"/>
    </location>
</feature>
<evidence type="ECO:0000256" key="8">
    <source>
        <dbReference type="ARBA" id="ARBA00022989"/>
    </source>
</evidence>
<evidence type="ECO:0000256" key="17">
    <source>
        <dbReference type="SAM" id="Phobius"/>
    </source>
</evidence>
<dbReference type="InterPro" id="IPR020635">
    <property type="entry name" value="Tyr_kinase_cat_dom"/>
</dbReference>
<keyword evidence="7 14" id="KW-0067">ATP-binding</keyword>
<evidence type="ECO:0000256" key="12">
    <source>
        <dbReference type="ARBA" id="ARBA00023180"/>
    </source>
</evidence>
<accession>A0AA85JTP9</accession>
<dbReference type="GO" id="GO:0004714">
    <property type="term" value="F:transmembrane receptor protein tyrosine kinase activity"/>
    <property type="evidence" value="ECO:0007669"/>
    <property type="project" value="TreeGrafter"/>
</dbReference>
<dbReference type="SMART" id="SM00219">
    <property type="entry name" value="TyrKc"/>
    <property type="match status" value="1"/>
</dbReference>
<evidence type="ECO:0000256" key="16">
    <source>
        <dbReference type="SAM" id="MobiDB-lite"/>
    </source>
</evidence>
<keyword evidence="15" id="KW-0460">Magnesium</keyword>
<keyword evidence="3" id="KW-0808">Transferase</keyword>
<dbReference type="PRINTS" id="PR00109">
    <property type="entry name" value="TYRKINASE"/>
</dbReference>
<dbReference type="GO" id="GO:0048468">
    <property type="term" value="P:cell development"/>
    <property type="evidence" value="ECO:0007669"/>
    <property type="project" value="UniProtKB-ARBA"/>
</dbReference>
<protein>
    <recommendedName>
        <fullName evidence="18">Protein kinase domain-containing protein</fullName>
    </recommendedName>
</protein>